<name>A0A420IX34_9PEZI</name>
<proteinExistence type="predicted"/>
<evidence type="ECO:0000313" key="6">
    <source>
        <dbReference type="Proteomes" id="UP000285326"/>
    </source>
</evidence>
<reference evidence="5 6" key="1">
    <citation type="journal article" date="2018" name="BMC Genomics">
        <title>Comparative genome analyses reveal sequence features reflecting distinct modes of host-adaptation between dicot and monocot powdery mildew.</title>
        <authorList>
            <person name="Wu Y."/>
            <person name="Ma X."/>
            <person name="Pan Z."/>
            <person name="Kale S.D."/>
            <person name="Song Y."/>
            <person name="King H."/>
            <person name="Zhang Q."/>
            <person name="Presley C."/>
            <person name="Deng X."/>
            <person name="Wei C.I."/>
            <person name="Xiao S."/>
        </authorList>
    </citation>
    <scope>NUCLEOTIDE SEQUENCE [LARGE SCALE GENOMIC DNA]</scope>
    <source>
        <strain evidence="5">UMSG1</strain>
    </source>
</reference>
<accession>A0A420IX34</accession>
<dbReference type="InterPro" id="IPR000608">
    <property type="entry name" value="UBC"/>
</dbReference>
<gene>
    <name evidence="5" type="ORF">GcM1_205012</name>
</gene>
<protein>
    <submittedName>
        <fullName evidence="5">Ubiquitin-conjugating enzyme E2 J1</fullName>
    </submittedName>
</protein>
<evidence type="ECO:0000256" key="2">
    <source>
        <dbReference type="SAM" id="MobiDB-lite"/>
    </source>
</evidence>
<sequence>MASSKYTRSPTIKRILREAAELAQSPSPDFHAAPANDSDLFDWHFTIRGPPSSAFSNGIYHGRIILPPTYPLRPPSFRFLNPSGRFEVNREICLSISGHHEETWMPAWGVRTALVALRSFMETDPKGQLGGMECTNIERENFARESIGWTCNVCKKKNKDILWESQDTHRGTGLGTDTRKSQEVSTTISKTYQSELVWKNEENEKAVEISETKTIGTDEKTKAVITDSPLISTRPLTYPESSRNSSTMSQTPNRFPSINLNSRINEAHQEIPARPMNEEPPMWIDRVILTIVICLVAMVMKVLLGLGREISWETRQE</sequence>
<dbReference type="Proteomes" id="UP000285326">
    <property type="component" value="Unassembled WGS sequence"/>
</dbReference>
<keyword evidence="1" id="KW-0833">Ubl conjugation pathway</keyword>
<dbReference type="InterPro" id="IPR050113">
    <property type="entry name" value="Ub_conjugating_enzyme"/>
</dbReference>
<evidence type="ECO:0000256" key="3">
    <source>
        <dbReference type="SAM" id="Phobius"/>
    </source>
</evidence>
<dbReference type="PROSITE" id="PS50127">
    <property type="entry name" value="UBC_2"/>
    <property type="match status" value="1"/>
</dbReference>
<dbReference type="SMART" id="SM00212">
    <property type="entry name" value="UBCc"/>
    <property type="match status" value="1"/>
</dbReference>
<evidence type="ECO:0000259" key="4">
    <source>
        <dbReference type="PROSITE" id="PS50127"/>
    </source>
</evidence>
<evidence type="ECO:0000256" key="1">
    <source>
        <dbReference type="ARBA" id="ARBA00022786"/>
    </source>
</evidence>
<feature type="domain" description="UBC core" evidence="4">
    <location>
        <begin position="10"/>
        <end position="160"/>
    </location>
</feature>
<keyword evidence="3" id="KW-1133">Transmembrane helix</keyword>
<dbReference type="FunFam" id="3.10.110.10:FF:000093">
    <property type="entry name" value="Ubiquitin conjugating enzyme (UbcF), putative"/>
    <property type="match status" value="1"/>
</dbReference>
<dbReference type="PANTHER" id="PTHR24067">
    <property type="entry name" value="UBIQUITIN-CONJUGATING ENZYME E2"/>
    <property type="match status" value="1"/>
</dbReference>
<dbReference type="CDD" id="cd23799">
    <property type="entry name" value="UBCc_UBE2J"/>
    <property type="match status" value="1"/>
</dbReference>
<organism evidence="5 6">
    <name type="scientific">Golovinomyces cichoracearum</name>
    <dbReference type="NCBI Taxonomy" id="62708"/>
    <lineage>
        <taxon>Eukaryota</taxon>
        <taxon>Fungi</taxon>
        <taxon>Dikarya</taxon>
        <taxon>Ascomycota</taxon>
        <taxon>Pezizomycotina</taxon>
        <taxon>Leotiomycetes</taxon>
        <taxon>Erysiphales</taxon>
        <taxon>Erysiphaceae</taxon>
        <taxon>Golovinomyces</taxon>
    </lineage>
</organism>
<dbReference type="Gene3D" id="3.10.110.10">
    <property type="entry name" value="Ubiquitin Conjugating Enzyme"/>
    <property type="match status" value="1"/>
</dbReference>
<feature type="transmembrane region" description="Helical" evidence="3">
    <location>
        <begin position="287"/>
        <end position="306"/>
    </location>
</feature>
<dbReference type="InterPro" id="IPR016135">
    <property type="entry name" value="UBQ-conjugating_enzyme/RWD"/>
</dbReference>
<comment type="caution">
    <text evidence="5">The sequence shown here is derived from an EMBL/GenBank/DDBJ whole genome shotgun (WGS) entry which is preliminary data.</text>
</comment>
<keyword evidence="3" id="KW-0812">Transmembrane</keyword>
<dbReference type="SUPFAM" id="SSF54495">
    <property type="entry name" value="UBC-like"/>
    <property type="match status" value="1"/>
</dbReference>
<dbReference type="EMBL" id="MCBS01020568">
    <property type="protein sequence ID" value="RKF79085.1"/>
    <property type="molecule type" value="Genomic_DNA"/>
</dbReference>
<dbReference type="Pfam" id="PF00179">
    <property type="entry name" value="UQ_con"/>
    <property type="match status" value="1"/>
</dbReference>
<dbReference type="AlphaFoldDB" id="A0A420IX34"/>
<keyword evidence="3" id="KW-0472">Membrane</keyword>
<evidence type="ECO:0000313" key="5">
    <source>
        <dbReference type="EMBL" id="RKF79085.1"/>
    </source>
</evidence>
<feature type="region of interest" description="Disordered" evidence="2">
    <location>
        <begin position="234"/>
        <end position="255"/>
    </location>
</feature>